<gene>
    <name evidence="2" type="ORF">FHX80_115684</name>
    <name evidence="3" type="ORF">OIE64_03430</name>
</gene>
<dbReference type="InterPro" id="IPR032710">
    <property type="entry name" value="NTF2-like_dom_sf"/>
</dbReference>
<reference evidence="2 4" key="1">
    <citation type="submission" date="2019-06" db="EMBL/GenBank/DDBJ databases">
        <title>Sequencing the genomes of 1000 actinobacteria strains.</title>
        <authorList>
            <person name="Klenk H.-P."/>
        </authorList>
    </citation>
    <scope>NUCLEOTIDE SEQUENCE [LARGE SCALE GENOMIC DNA]</scope>
    <source>
        <strain evidence="2 4">DSM 42059</strain>
    </source>
</reference>
<protein>
    <submittedName>
        <fullName evidence="3">Nuclear transport factor 2 family protein</fullName>
    </submittedName>
    <submittedName>
        <fullName evidence="2">Uncharacterized protein DUF4440</fullName>
    </submittedName>
</protein>
<dbReference type="OrthoDB" id="5146008at2"/>
<dbReference type="SUPFAM" id="SSF54427">
    <property type="entry name" value="NTF2-like"/>
    <property type="match status" value="1"/>
</dbReference>
<evidence type="ECO:0000313" key="4">
    <source>
        <dbReference type="Proteomes" id="UP000318186"/>
    </source>
</evidence>
<dbReference type="EMBL" id="VIWW01000001">
    <property type="protein sequence ID" value="TWG07179.1"/>
    <property type="molecule type" value="Genomic_DNA"/>
</dbReference>
<organism evidence="2 4">
    <name type="scientific">Streptomyces brevispora</name>
    <dbReference type="NCBI Taxonomy" id="887462"/>
    <lineage>
        <taxon>Bacteria</taxon>
        <taxon>Bacillati</taxon>
        <taxon>Actinomycetota</taxon>
        <taxon>Actinomycetes</taxon>
        <taxon>Kitasatosporales</taxon>
        <taxon>Streptomycetaceae</taxon>
        <taxon>Streptomyces</taxon>
    </lineage>
</organism>
<dbReference type="Proteomes" id="UP001330827">
    <property type="component" value="Chromosome"/>
</dbReference>
<dbReference type="EMBL" id="CP109114">
    <property type="protein sequence ID" value="WSC11992.1"/>
    <property type="molecule type" value="Genomic_DNA"/>
</dbReference>
<dbReference type="AlphaFoldDB" id="A0A561V6D7"/>
<dbReference type="Gene3D" id="3.10.450.50">
    <property type="match status" value="1"/>
</dbReference>
<evidence type="ECO:0000259" key="1">
    <source>
        <dbReference type="Pfam" id="PF14534"/>
    </source>
</evidence>
<dbReference type="RefSeq" id="WP_145766818.1">
    <property type="nucleotide sequence ID" value="NZ_CP109114.1"/>
</dbReference>
<feature type="domain" description="DUF4440" evidence="1">
    <location>
        <begin position="16"/>
        <end position="122"/>
    </location>
</feature>
<accession>A0A561V6D7</accession>
<proteinExistence type="predicted"/>
<evidence type="ECO:0000313" key="3">
    <source>
        <dbReference type="EMBL" id="WSC11992.1"/>
    </source>
</evidence>
<reference evidence="3 5" key="2">
    <citation type="submission" date="2022-10" db="EMBL/GenBank/DDBJ databases">
        <title>The complete genomes of actinobacterial strains from the NBC collection.</title>
        <authorList>
            <person name="Joergensen T.S."/>
            <person name="Alvarez Arevalo M."/>
            <person name="Sterndorff E.B."/>
            <person name="Faurdal D."/>
            <person name="Vuksanovic O."/>
            <person name="Mourched A.-S."/>
            <person name="Charusanti P."/>
            <person name="Shaw S."/>
            <person name="Blin K."/>
            <person name="Weber T."/>
        </authorList>
    </citation>
    <scope>NUCLEOTIDE SEQUENCE [LARGE SCALE GENOMIC DNA]</scope>
    <source>
        <strain evidence="3 5">NBC 01769</strain>
    </source>
</reference>
<sequence length="135" mass="15227">MHVTVHPPDQRVAAELHAVERRRQRALVDVDLDALDEIFDDTLVHTHAHGITHTKTQLLEHTAGRRPYLDITRGELLIRLVGDVAVVTGPLTNLLRTPDGGERTLAGVATQILHHHDRGGWRFISFQMTPFSERK</sequence>
<dbReference type="Proteomes" id="UP000318186">
    <property type="component" value="Unassembled WGS sequence"/>
</dbReference>
<evidence type="ECO:0000313" key="2">
    <source>
        <dbReference type="EMBL" id="TWG07179.1"/>
    </source>
</evidence>
<keyword evidence="5" id="KW-1185">Reference proteome</keyword>
<name>A0A561V6D7_9ACTN</name>
<dbReference type="InterPro" id="IPR027843">
    <property type="entry name" value="DUF4440"/>
</dbReference>
<dbReference type="Pfam" id="PF14534">
    <property type="entry name" value="DUF4440"/>
    <property type="match status" value="1"/>
</dbReference>
<evidence type="ECO:0000313" key="5">
    <source>
        <dbReference type="Proteomes" id="UP001330827"/>
    </source>
</evidence>